<feature type="region of interest" description="Disordered" evidence="1">
    <location>
        <begin position="1"/>
        <end position="111"/>
    </location>
</feature>
<evidence type="ECO:0000313" key="4">
    <source>
        <dbReference type="Proteomes" id="UP000290900"/>
    </source>
</evidence>
<feature type="region of interest" description="Disordered" evidence="1">
    <location>
        <begin position="193"/>
        <end position="243"/>
    </location>
</feature>
<feature type="domain" description="Chromatin assembly factor 1 subunit A dimerization" evidence="2">
    <location>
        <begin position="371"/>
        <end position="449"/>
    </location>
</feature>
<feature type="region of interest" description="Disordered" evidence="1">
    <location>
        <begin position="415"/>
        <end position="479"/>
    </location>
</feature>
<dbReference type="STRING" id="13370.A0A448YNI0"/>
<sequence>MKQVELSFFSPDRTPKKRPNEEDRGEGDSKRVKASEGSETGTNGERKQLVTPPIEIIRSADDDDVEEKDEEVERNGVEDRTGDGAGNKESDLKIVQTGEPHKIDERKLKKQKEVEEKRLVKAEEKRIKKAQLEEEKRVKKEKLEEEKRIRKEKLEEEKRIKREKLEEEKRIKREKLEEEKRIKKELLEEEKKLKKEQREKEKIERQKKKEEDKQKRKAEQDEKKRLKEEECERQKEADEERKRKHSIMNFFHVKTTNVKKTAPTVVSVVENSSATKAEEAKERSDYESFFLPFYVKPNTRLAQQNPERSQFTALNEFLSGKAKVKESFEDYLRNCKDDELLEVETADEVTHKMNLGMIKESQEEFKKVPKKFLQFYENLKAPYCGTYSYSVFDVNEKIATDPFVRVTSTKDLNVNYDYDSDLEDPEDEEDGEGIDLDDEDDEDEDDDEDASGDSSDIDEFVEKDSNNSQASKQKILGPLKPETRWMGEEVTEEDVFGKYFESLGYERLRYSISFPIDPFNDYWKEATVPSKTADTVEPLADGNSTPGTSVVEPMTVKKKIITDTADLRKLIGFILNNRDYTLNTLTELMQKQVLSQYPRSVVKNSIRHFASFNKKQNVWIVNVHEDVSVV</sequence>
<dbReference type="AlphaFoldDB" id="A0A448YNI0"/>
<dbReference type="EMBL" id="CAACVR010000023">
    <property type="protein sequence ID" value="VEU22494.1"/>
    <property type="molecule type" value="Genomic_DNA"/>
</dbReference>
<dbReference type="Pfam" id="PF12253">
    <property type="entry name" value="CAF1A_dimeriz"/>
    <property type="match status" value="1"/>
</dbReference>
<feature type="compositionally biased region" description="Acidic residues" evidence="1">
    <location>
        <begin position="61"/>
        <end position="70"/>
    </location>
</feature>
<feature type="compositionally biased region" description="Basic and acidic residues" evidence="1">
    <location>
        <begin position="18"/>
        <end position="36"/>
    </location>
</feature>
<dbReference type="Proteomes" id="UP000290900">
    <property type="component" value="Unassembled WGS sequence"/>
</dbReference>
<evidence type="ECO:0000256" key="1">
    <source>
        <dbReference type="SAM" id="MobiDB-lite"/>
    </source>
</evidence>
<keyword evidence="4" id="KW-1185">Reference proteome</keyword>
<organism evidence="3 4">
    <name type="scientific">Brettanomyces naardenensis</name>
    <name type="common">Yeast</name>
    <dbReference type="NCBI Taxonomy" id="13370"/>
    <lineage>
        <taxon>Eukaryota</taxon>
        <taxon>Fungi</taxon>
        <taxon>Dikarya</taxon>
        <taxon>Ascomycota</taxon>
        <taxon>Saccharomycotina</taxon>
        <taxon>Pichiomycetes</taxon>
        <taxon>Pichiales</taxon>
        <taxon>Pichiaceae</taxon>
        <taxon>Brettanomyces</taxon>
    </lineage>
</organism>
<gene>
    <name evidence="3" type="ORF">BRENAR_LOCUS3225</name>
</gene>
<dbReference type="InterPro" id="IPR022043">
    <property type="entry name" value="CAF1A_DD"/>
</dbReference>
<dbReference type="InParanoid" id="A0A448YNI0"/>
<evidence type="ECO:0000259" key="2">
    <source>
        <dbReference type="Pfam" id="PF12253"/>
    </source>
</evidence>
<feature type="compositionally biased region" description="Basic and acidic residues" evidence="1">
    <location>
        <begin position="99"/>
        <end position="111"/>
    </location>
</feature>
<dbReference type="FunCoup" id="A0A448YNI0">
    <property type="interactions" value="134"/>
</dbReference>
<feature type="compositionally biased region" description="Basic and acidic residues" evidence="1">
    <location>
        <begin position="71"/>
        <end position="92"/>
    </location>
</feature>
<protein>
    <submittedName>
        <fullName evidence="3">DEKNAAC103560</fullName>
    </submittedName>
</protein>
<name>A0A448YNI0_BRENA</name>
<accession>A0A448YNI0</accession>
<dbReference type="OrthoDB" id="79480at2759"/>
<feature type="compositionally biased region" description="Acidic residues" evidence="1">
    <location>
        <begin position="418"/>
        <end position="459"/>
    </location>
</feature>
<evidence type="ECO:0000313" key="3">
    <source>
        <dbReference type="EMBL" id="VEU22494.1"/>
    </source>
</evidence>
<feature type="compositionally biased region" description="Basic and acidic residues" evidence="1">
    <location>
        <begin position="193"/>
        <end position="241"/>
    </location>
</feature>
<reference evidence="3 4" key="1">
    <citation type="submission" date="2018-12" db="EMBL/GenBank/DDBJ databases">
        <authorList>
            <person name="Tiukova I."/>
            <person name="Dainat J."/>
        </authorList>
    </citation>
    <scope>NUCLEOTIDE SEQUENCE [LARGE SCALE GENOMIC DNA]</scope>
</reference>
<proteinExistence type="predicted"/>